<protein>
    <submittedName>
        <fullName evidence="1">Uncharacterized protein</fullName>
    </submittedName>
</protein>
<dbReference type="EMBL" id="JACEIK010003647">
    <property type="protein sequence ID" value="MCD9642553.1"/>
    <property type="molecule type" value="Genomic_DNA"/>
</dbReference>
<organism evidence="1 2">
    <name type="scientific">Datura stramonium</name>
    <name type="common">Jimsonweed</name>
    <name type="synonym">Common thornapple</name>
    <dbReference type="NCBI Taxonomy" id="4076"/>
    <lineage>
        <taxon>Eukaryota</taxon>
        <taxon>Viridiplantae</taxon>
        <taxon>Streptophyta</taxon>
        <taxon>Embryophyta</taxon>
        <taxon>Tracheophyta</taxon>
        <taxon>Spermatophyta</taxon>
        <taxon>Magnoliopsida</taxon>
        <taxon>eudicotyledons</taxon>
        <taxon>Gunneridae</taxon>
        <taxon>Pentapetalae</taxon>
        <taxon>asterids</taxon>
        <taxon>lamiids</taxon>
        <taxon>Solanales</taxon>
        <taxon>Solanaceae</taxon>
        <taxon>Solanoideae</taxon>
        <taxon>Datureae</taxon>
        <taxon>Datura</taxon>
    </lineage>
</organism>
<evidence type="ECO:0000313" key="1">
    <source>
        <dbReference type="EMBL" id="MCD9642553.1"/>
    </source>
</evidence>
<comment type="caution">
    <text evidence="1">The sequence shown here is derived from an EMBL/GenBank/DDBJ whole genome shotgun (WGS) entry which is preliminary data.</text>
</comment>
<gene>
    <name evidence="1" type="ORF">HAX54_029412</name>
</gene>
<evidence type="ECO:0000313" key="2">
    <source>
        <dbReference type="Proteomes" id="UP000823775"/>
    </source>
</evidence>
<sequence length="126" mass="13200">SQERGSSGFFLSPSTCGQIVYPESAASSSLSLQILPELNMVLGYGGNCPRNPSRSVSVALNDAPTGGGLGNPPNNSLMAAISVSIRSNGPIDLEGWASLPLNPSLLSSFELTFYLLCSPSWCNFFP</sequence>
<accession>A0ABS8V5W4</accession>
<proteinExistence type="predicted"/>
<feature type="non-terminal residue" evidence="1">
    <location>
        <position position="1"/>
    </location>
</feature>
<dbReference type="Proteomes" id="UP000823775">
    <property type="component" value="Unassembled WGS sequence"/>
</dbReference>
<keyword evidence="2" id="KW-1185">Reference proteome</keyword>
<name>A0ABS8V5W4_DATST</name>
<reference evidence="1 2" key="1">
    <citation type="journal article" date="2021" name="BMC Genomics">
        <title>Datura genome reveals duplications of psychoactive alkaloid biosynthetic genes and high mutation rate following tissue culture.</title>
        <authorList>
            <person name="Rajewski A."/>
            <person name="Carter-House D."/>
            <person name="Stajich J."/>
            <person name="Litt A."/>
        </authorList>
    </citation>
    <scope>NUCLEOTIDE SEQUENCE [LARGE SCALE GENOMIC DNA]</scope>
    <source>
        <strain evidence="1">AR-01</strain>
    </source>
</reference>